<dbReference type="GO" id="GO:0031048">
    <property type="term" value="P:regulatory ncRNA-mediated heterochromatin formation"/>
    <property type="evidence" value="ECO:0007669"/>
    <property type="project" value="TreeGrafter"/>
</dbReference>
<sequence>MGNALFCPQLHQDGIDCVSGAGFVFMRHPPLLETFNLDDLDAHGVQGTLATKGSRVDVPSRKKDLAHYGFDYRFTDPTYEKEARTWTGKKSSTDTDVSSSNEFDFTTRLYHTKSNDMITKDNFRKFRLHGKLFDDVTDCCQEIVQQGLQDVYRYDVVTIPVSSQSSVSGGDATPPIQAFVSPDLAERLSIDEDVEPRKASTKEEKPVLLIICGKGQSRAGVLSTKQLVLSGLESGSAVYHILQAEEQQMSVIILDPNAWGERRGMDVVNHSLTYFFGETTTDTKEGTRISASARLSKCPLYIIAHSAAGGYLTRYLSQGVARETLLRQINRVAFTDSTHNLQWYNKDQRLWVYLQSSKCLYIRNNSAPRPFGNHHAKKAGEKHEGDHWWHHRFGNIPTVWAGTPEHSLMCWTARHVIWDFFTEKTKKTA</sequence>
<dbReference type="PANTHER" id="PTHR21357">
    <property type="entry name" value="FAM172 FAMILY PROTEIN HOMOLOG CG10038"/>
    <property type="match status" value="1"/>
</dbReference>
<evidence type="ECO:0000313" key="2">
    <source>
        <dbReference type="EMBL" id="CAJ1931085.1"/>
    </source>
</evidence>
<dbReference type="PANTHER" id="PTHR21357:SF4">
    <property type="entry name" value="FAM172 FAMILY PROTEIN HOMOLOG CG10038"/>
    <property type="match status" value="1"/>
</dbReference>
<dbReference type="AlphaFoldDB" id="A0AAD2CG85"/>
<dbReference type="Pfam" id="PF22749">
    <property type="entry name" value="Arb2"/>
    <property type="match status" value="1"/>
</dbReference>
<protein>
    <recommendedName>
        <fullName evidence="1">Arb2 domain-containing protein</fullName>
    </recommendedName>
</protein>
<organism evidence="2 3">
    <name type="scientific">Cylindrotheca closterium</name>
    <dbReference type="NCBI Taxonomy" id="2856"/>
    <lineage>
        <taxon>Eukaryota</taxon>
        <taxon>Sar</taxon>
        <taxon>Stramenopiles</taxon>
        <taxon>Ochrophyta</taxon>
        <taxon>Bacillariophyta</taxon>
        <taxon>Bacillariophyceae</taxon>
        <taxon>Bacillariophycidae</taxon>
        <taxon>Bacillariales</taxon>
        <taxon>Bacillariaceae</taxon>
        <taxon>Cylindrotheca</taxon>
    </lineage>
</organism>
<evidence type="ECO:0000259" key="1">
    <source>
        <dbReference type="Pfam" id="PF22749"/>
    </source>
</evidence>
<dbReference type="Proteomes" id="UP001295423">
    <property type="component" value="Unassembled WGS sequence"/>
</dbReference>
<dbReference type="InterPro" id="IPR048263">
    <property type="entry name" value="Arb2"/>
</dbReference>
<dbReference type="GO" id="GO:0005634">
    <property type="term" value="C:nucleus"/>
    <property type="evidence" value="ECO:0007669"/>
    <property type="project" value="TreeGrafter"/>
</dbReference>
<dbReference type="EMBL" id="CAKOGP040000125">
    <property type="protein sequence ID" value="CAJ1931085.1"/>
    <property type="molecule type" value="Genomic_DNA"/>
</dbReference>
<dbReference type="InterPro" id="IPR053858">
    <property type="entry name" value="Arb2_dom"/>
</dbReference>
<keyword evidence="3" id="KW-1185">Reference proteome</keyword>
<comment type="caution">
    <text evidence="2">The sequence shown here is derived from an EMBL/GenBank/DDBJ whole genome shotgun (WGS) entry which is preliminary data.</text>
</comment>
<feature type="domain" description="Arb2" evidence="1">
    <location>
        <begin position="204"/>
        <end position="364"/>
    </location>
</feature>
<reference evidence="2" key="1">
    <citation type="submission" date="2023-08" db="EMBL/GenBank/DDBJ databases">
        <authorList>
            <person name="Audoor S."/>
            <person name="Bilcke G."/>
        </authorList>
    </citation>
    <scope>NUCLEOTIDE SEQUENCE</scope>
</reference>
<name>A0AAD2CG85_9STRA</name>
<dbReference type="GO" id="GO:0035197">
    <property type="term" value="F:siRNA binding"/>
    <property type="evidence" value="ECO:0007669"/>
    <property type="project" value="TreeGrafter"/>
</dbReference>
<proteinExistence type="predicted"/>
<gene>
    <name evidence="2" type="ORF">CYCCA115_LOCUS2229</name>
</gene>
<accession>A0AAD2CG85</accession>
<evidence type="ECO:0000313" key="3">
    <source>
        <dbReference type="Proteomes" id="UP001295423"/>
    </source>
</evidence>